<dbReference type="RefSeq" id="WP_097586703.1">
    <property type="nucleotide sequence ID" value="NZ_NWTC01000002.1"/>
</dbReference>
<evidence type="ECO:0000313" key="2">
    <source>
        <dbReference type="EMBL" id="PDT49816.1"/>
    </source>
</evidence>
<dbReference type="PROSITE" id="PS51257">
    <property type="entry name" value="PROKAR_LIPOPROTEIN"/>
    <property type="match status" value="1"/>
</dbReference>
<evidence type="ECO:0000313" key="3">
    <source>
        <dbReference type="Proteomes" id="UP000220353"/>
    </source>
</evidence>
<dbReference type="AlphaFoldDB" id="A0A2A6M5T7"/>
<evidence type="ECO:0000256" key="1">
    <source>
        <dbReference type="SAM" id="SignalP"/>
    </source>
</evidence>
<sequence>MNAQGKISRGSFGGRGKMACSALAVLLAAALAGCAATTDKNIKTASLTKQVGYALPEKKPARNKRIAVTEQTVKLVRTTYLGRAPYICTPSGFGRTSSCFLR</sequence>
<organism evidence="2 3">
    <name type="scientific">Rhizobium fredii</name>
    <name type="common">Sinorhizobium fredii</name>
    <dbReference type="NCBI Taxonomy" id="380"/>
    <lineage>
        <taxon>Bacteria</taxon>
        <taxon>Pseudomonadati</taxon>
        <taxon>Pseudomonadota</taxon>
        <taxon>Alphaproteobacteria</taxon>
        <taxon>Hyphomicrobiales</taxon>
        <taxon>Rhizobiaceae</taxon>
        <taxon>Sinorhizobium/Ensifer group</taxon>
        <taxon>Sinorhizobium</taxon>
    </lineage>
</organism>
<accession>A0A2A6M5T7</accession>
<feature type="chain" id="PRO_5012450416" description="Lipoprotein" evidence="1">
    <location>
        <begin position="36"/>
        <end position="102"/>
    </location>
</feature>
<proteinExistence type="predicted"/>
<protein>
    <recommendedName>
        <fullName evidence="4">Lipoprotein</fullName>
    </recommendedName>
</protein>
<keyword evidence="1" id="KW-0732">Signal</keyword>
<dbReference type="Proteomes" id="UP000220353">
    <property type="component" value="Unassembled WGS sequence"/>
</dbReference>
<dbReference type="EMBL" id="NWTC01000002">
    <property type="protein sequence ID" value="PDT49816.1"/>
    <property type="molecule type" value="Genomic_DNA"/>
</dbReference>
<name>A0A2A6M5T7_RHIFR</name>
<feature type="signal peptide" evidence="1">
    <location>
        <begin position="1"/>
        <end position="35"/>
    </location>
</feature>
<comment type="caution">
    <text evidence="2">The sequence shown here is derived from an EMBL/GenBank/DDBJ whole genome shotgun (WGS) entry which is preliminary data.</text>
</comment>
<reference evidence="2 3" key="1">
    <citation type="submission" date="2017-09" db="EMBL/GenBank/DDBJ databases">
        <title>Comparative genomics of rhizobia isolated from Phaseolus vulgaris in China.</title>
        <authorList>
            <person name="Tong W."/>
        </authorList>
    </citation>
    <scope>NUCLEOTIDE SEQUENCE [LARGE SCALE GENOMIC DNA]</scope>
    <source>
        <strain evidence="2 3">PCH1</strain>
    </source>
</reference>
<gene>
    <name evidence="2" type="ORF">CO661_03965</name>
</gene>
<evidence type="ECO:0008006" key="4">
    <source>
        <dbReference type="Google" id="ProtNLM"/>
    </source>
</evidence>